<dbReference type="PANTHER" id="PTHR10151">
    <property type="entry name" value="ECTONUCLEOTIDE PYROPHOSPHATASE/PHOSPHODIESTERASE"/>
    <property type="match status" value="1"/>
</dbReference>
<evidence type="ECO:0000313" key="8">
    <source>
        <dbReference type="Proteomes" id="UP001207116"/>
    </source>
</evidence>
<protein>
    <submittedName>
        <fullName evidence="7">Alkaline phosphatase family protein</fullName>
    </submittedName>
</protein>
<evidence type="ECO:0000256" key="5">
    <source>
        <dbReference type="PIRSR" id="PIRSR031924-50"/>
    </source>
</evidence>
<dbReference type="SUPFAM" id="SSF53649">
    <property type="entry name" value="Alkaline phosphatase-like"/>
    <property type="match status" value="1"/>
</dbReference>
<evidence type="ECO:0000256" key="4">
    <source>
        <dbReference type="PIRNR" id="PIRNR031924"/>
    </source>
</evidence>
<keyword evidence="1 5" id="KW-0597">Phosphoprotein</keyword>
<dbReference type="Gene3D" id="3.30.1360.150">
    <property type="match status" value="1"/>
</dbReference>
<accession>A0AAE3MNW9</accession>
<dbReference type="RefSeq" id="WP_266015304.1">
    <property type="nucleotide sequence ID" value="NZ_JAPFQP010000004.1"/>
</dbReference>
<dbReference type="InterPro" id="IPR026263">
    <property type="entry name" value="Alkaline_phosphatase_prok"/>
</dbReference>
<dbReference type="EMBL" id="JAPFQP010000004">
    <property type="protein sequence ID" value="MCX2720726.1"/>
    <property type="molecule type" value="Genomic_DNA"/>
</dbReference>
<dbReference type="Gene3D" id="3.40.720.10">
    <property type="entry name" value="Alkaline Phosphatase, subunit A"/>
    <property type="match status" value="1"/>
</dbReference>
<dbReference type="AlphaFoldDB" id="A0AAE3MNW9"/>
<dbReference type="InterPro" id="IPR002591">
    <property type="entry name" value="Phosphodiest/P_Trfase"/>
</dbReference>
<evidence type="ECO:0000313" key="7">
    <source>
        <dbReference type="EMBL" id="MCX2720726.1"/>
    </source>
</evidence>
<feature type="active site" description="Phosphothreonine intermediate" evidence="5">
    <location>
        <position position="95"/>
    </location>
</feature>
<dbReference type="NCBIfam" id="NF042991">
    <property type="entry name" value="alk_phos_PafA"/>
    <property type="match status" value="1"/>
</dbReference>
<comment type="caution">
    <text evidence="7">The sequence shown here is derived from an EMBL/GenBank/DDBJ whole genome shotgun (WGS) entry which is preliminary data.</text>
</comment>
<feature type="binding site" evidence="6">
    <location>
        <position position="116"/>
    </location>
    <ligand>
        <name>substrate</name>
    </ligand>
</feature>
<keyword evidence="8" id="KW-1185">Reference proteome</keyword>
<feature type="binding site" evidence="6">
    <location>
        <begin position="177"/>
        <end position="179"/>
    </location>
    <ligand>
        <name>substrate</name>
    </ligand>
</feature>
<reference evidence="7" key="1">
    <citation type="submission" date="2022-11" db="EMBL/GenBank/DDBJ databases">
        <title>The characterization of three novel Bacteroidetes species and genomic analysis of their roles in tidal elemental geochemical cycles.</title>
        <authorList>
            <person name="Ma K.-J."/>
        </authorList>
    </citation>
    <scope>NUCLEOTIDE SEQUENCE</scope>
    <source>
        <strain evidence="7">M415</strain>
    </source>
</reference>
<proteinExistence type="predicted"/>
<sequence>MKRFQQFVLALFFIIFSADNTLYAQKKNKVRNSGDTEQTAPFTRPKLVVGIIVDQMRYDYLTRFWGHYGEGGFKRLVNEGFNCRNNHFNYAPTKTGPGHASVYTGTTPAVHGIIGNDYYDKESGAEVYCASDPDQLPIGTQSEDGKMSPHRMLVSTITDELRLHTQMRSKVIAISLKHRGAVFPGGHTASAAYWFSGESEGKWISSSYYMEELPAWVKQFNASGSVDKYKKVWNTLKPIDTYLESGADNTPYEEAFNGESAPVFPHNLPSLWEANEQYEMIFDSPYGNSLTTDFVFEALDNENLGEDDITDFLAISYSSTDRIGHQFGVNSKEVQDTYLRLDKDLERLFAELDKKVGEGQYTVFLTADHAAVNVPAYLKDAGIPAGNFSFSWHRKKLDDFLSYRYGTSDLIKDYSNAQLFLDYDLIQNLDLSLREVQEEIAAEILKYKGISQVYTGYQMINNDYRAGIPHILQNGYHPTRSGDVLFVLEHGYAFGTSKGSEHGSPQVYDTHTPLLFYGKGIKKGSTAARTETPDIAPTIASLLGIAFPNGTTGSPIEAVLE</sequence>
<evidence type="ECO:0000256" key="6">
    <source>
        <dbReference type="PIRSR" id="PIRSR031924-51"/>
    </source>
</evidence>
<evidence type="ECO:0000256" key="2">
    <source>
        <dbReference type="ARBA" id="ARBA00022723"/>
    </source>
</evidence>
<name>A0AAE3MNW9_9FLAO</name>
<dbReference type="InterPro" id="IPR017850">
    <property type="entry name" value="Alkaline_phosphatase_core_sf"/>
</dbReference>
<dbReference type="PANTHER" id="PTHR10151:SF120">
    <property type="entry name" value="BIS(5'-ADENOSYL)-TRIPHOSPHATASE"/>
    <property type="match status" value="1"/>
</dbReference>
<dbReference type="PIRSF" id="PIRSF031924">
    <property type="entry name" value="Pi-irrepressible_AP"/>
    <property type="match status" value="1"/>
</dbReference>
<evidence type="ECO:0000256" key="3">
    <source>
        <dbReference type="ARBA" id="ARBA00022729"/>
    </source>
</evidence>
<gene>
    <name evidence="7" type="ORF">OO016_14015</name>
</gene>
<dbReference type="GO" id="GO:0046872">
    <property type="term" value="F:metal ion binding"/>
    <property type="evidence" value="ECO:0007669"/>
    <property type="project" value="UniProtKB-KW"/>
</dbReference>
<organism evidence="7 8">
    <name type="scientific">Lentiprolixibacter aurantiacus</name>
    <dbReference type="NCBI Taxonomy" id="2993939"/>
    <lineage>
        <taxon>Bacteria</taxon>
        <taxon>Pseudomonadati</taxon>
        <taxon>Bacteroidota</taxon>
        <taxon>Flavobacteriia</taxon>
        <taxon>Flavobacteriales</taxon>
        <taxon>Flavobacteriaceae</taxon>
        <taxon>Lentiprolixibacter</taxon>
    </lineage>
</organism>
<dbReference type="CDD" id="cd16016">
    <property type="entry name" value="AP-SPAP"/>
    <property type="match status" value="1"/>
</dbReference>
<dbReference type="Proteomes" id="UP001207116">
    <property type="component" value="Unassembled WGS sequence"/>
</dbReference>
<dbReference type="GO" id="GO:0004035">
    <property type="term" value="F:alkaline phosphatase activity"/>
    <property type="evidence" value="ECO:0007669"/>
    <property type="project" value="InterPro"/>
</dbReference>
<keyword evidence="3" id="KW-0732">Signal</keyword>
<dbReference type="Pfam" id="PF01663">
    <property type="entry name" value="Phosphodiest"/>
    <property type="match status" value="1"/>
</dbReference>
<evidence type="ECO:0000256" key="1">
    <source>
        <dbReference type="ARBA" id="ARBA00022553"/>
    </source>
</evidence>
<keyword evidence="2 4" id="KW-0479">Metal-binding</keyword>